<accession>A0AAD1U620</accession>
<dbReference type="Proteomes" id="UP001295684">
    <property type="component" value="Unassembled WGS sequence"/>
</dbReference>
<feature type="region of interest" description="Disordered" evidence="1">
    <location>
        <begin position="1"/>
        <end position="31"/>
    </location>
</feature>
<sequence length="392" mass="44565">MFGDKQINQSPYINGENSSYGSPPSQSTLEAFPSGQVQSKFIRDISTGNQKNNYQAQFQNSKELVGQHRENVMDPLRISLKKRKKPLILVEQGIRSGTKERLDISHSGSKSKKSTNNHGYICGTQMQFNPKKKLTLYGNSGQKWREMGSRQVKRQQSHHYRIGTTDSYPYYGIKQRFVKVNRKARQLPKLSENPSHASKKSIPITTNQIPSKTYSNGFGLRTGIAENPGEEIIAPRAQQYNKMLGHQIRIEINQQRIEEEEMNTNPTESQNLLFYDFNACARDYNFGGAANARLCTREDFRRTGMVGTKFLSNKIEPAANQKQTSKKRPITSQFRCGDRLPSRAIKTRDKSKRVRLGVKNSPKLPQQGSNKKSPFKKGLSPQHHFIANENKA</sequence>
<reference evidence="2" key="1">
    <citation type="submission" date="2023-07" db="EMBL/GenBank/DDBJ databases">
        <authorList>
            <consortium name="AG Swart"/>
            <person name="Singh M."/>
            <person name="Singh A."/>
            <person name="Seah K."/>
            <person name="Emmerich C."/>
        </authorList>
    </citation>
    <scope>NUCLEOTIDE SEQUENCE</scope>
    <source>
        <strain evidence="2">DP1</strain>
    </source>
</reference>
<evidence type="ECO:0000313" key="2">
    <source>
        <dbReference type="EMBL" id="CAI2362015.1"/>
    </source>
</evidence>
<comment type="caution">
    <text evidence="2">The sequence shown here is derived from an EMBL/GenBank/DDBJ whole genome shotgun (WGS) entry which is preliminary data.</text>
</comment>
<gene>
    <name evidence="2" type="ORF">ECRASSUSDP1_LOCUS3332</name>
</gene>
<dbReference type="EMBL" id="CAMPGE010003191">
    <property type="protein sequence ID" value="CAI2362015.1"/>
    <property type="molecule type" value="Genomic_DNA"/>
</dbReference>
<keyword evidence="3" id="KW-1185">Reference proteome</keyword>
<organism evidence="2 3">
    <name type="scientific">Euplotes crassus</name>
    <dbReference type="NCBI Taxonomy" id="5936"/>
    <lineage>
        <taxon>Eukaryota</taxon>
        <taxon>Sar</taxon>
        <taxon>Alveolata</taxon>
        <taxon>Ciliophora</taxon>
        <taxon>Intramacronucleata</taxon>
        <taxon>Spirotrichea</taxon>
        <taxon>Hypotrichia</taxon>
        <taxon>Euplotida</taxon>
        <taxon>Euplotidae</taxon>
        <taxon>Moneuplotes</taxon>
    </lineage>
</organism>
<feature type="region of interest" description="Disordered" evidence="1">
    <location>
        <begin position="347"/>
        <end position="392"/>
    </location>
</feature>
<evidence type="ECO:0000313" key="3">
    <source>
        <dbReference type="Proteomes" id="UP001295684"/>
    </source>
</evidence>
<protein>
    <submittedName>
        <fullName evidence="2">Uncharacterized protein</fullName>
    </submittedName>
</protein>
<proteinExistence type="predicted"/>
<evidence type="ECO:0000256" key="1">
    <source>
        <dbReference type="SAM" id="MobiDB-lite"/>
    </source>
</evidence>
<dbReference type="AlphaFoldDB" id="A0AAD1U620"/>
<feature type="compositionally biased region" description="Polar residues" evidence="1">
    <location>
        <begin position="363"/>
        <end position="372"/>
    </location>
</feature>
<name>A0AAD1U620_EUPCR</name>